<dbReference type="PANTHER" id="PTHR11516:SF2">
    <property type="entry name" value="PYRUVATE DEHYDROGENASE ALPHA SUBUNIT"/>
    <property type="match status" value="1"/>
</dbReference>
<sequence>MTDLLDRPPGGLPYPGGDGDDLELMLMIRAFEYKLLDLFAAGMLNGTTHTCLGQEHVPVALSPLMDPRDHVFSNHRGHGHYLARYRDPHGLLAEIMGREGAVCGGVGGSQHIHRDRYMSTGVQGESLPVAAGVALHLSRAEPGAAAWAYIGDGTFGEGAVYEALNIAALWRLPVVVVVENNGIAQSTPTSAHLAGTIAGRAAAFGVPHLAIGSTDPAEIRDIVAGPLGHVRAGRGPLVLEFRTHRLGPHSKGDDTRDEQALREARAGDWYHRYAAADPAGLARVESEQRAYVAAVADEVAARPPSTGRAACG</sequence>
<dbReference type="PANTHER" id="PTHR11516">
    <property type="entry name" value="PYRUVATE DEHYDROGENASE E1 COMPONENT, ALPHA SUBUNIT BACTERIAL AND ORGANELLAR"/>
    <property type="match status" value="1"/>
</dbReference>
<dbReference type="InterPro" id="IPR001017">
    <property type="entry name" value="DH_E1"/>
</dbReference>
<dbReference type="Gene3D" id="3.40.50.970">
    <property type="match status" value="1"/>
</dbReference>
<comment type="cofactor">
    <cofactor evidence="1">
        <name>thiamine diphosphate</name>
        <dbReference type="ChEBI" id="CHEBI:58937"/>
    </cofactor>
</comment>
<accession>A0A2W2H8B0</accession>
<dbReference type="RefSeq" id="WP_111165108.1">
    <property type="nucleotide sequence ID" value="NZ_POUA01000003.1"/>
</dbReference>
<dbReference type="CDD" id="cd02000">
    <property type="entry name" value="TPP_E1_PDC_ADC_BCADC"/>
    <property type="match status" value="1"/>
</dbReference>
<dbReference type="EMBL" id="POUA01000003">
    <property type="protein sequence ID" value="PZG56752.1"/>
    <property type="molecule type" value="Genomic_DNA"/>
</dbReference>
<keyword evidence="6" id="KW-1185">Reference proteome</keyword>
<name>A0A2W2H8B0_9ACTN</name>
<dbReference type="InterPro" id="IPR050642">
    <property type="entry name" value="PDH_E1_Alpha_Subunit"/>
</dbReference>
<reference evidence="5 6" key="1">
    <citation type="submission" date="2018-01" db="EMBL/GenBank/DDBJ databases">
        <title>Draft genome sequence of Sphaerisporangium sp. 7K107.</title>
        <authorList>
            <person name="Sahin N."/>
            <person name="Saygin H."/>
            <person name="Ay H."/>
        </authorList>
    </citation>
    <scope>NUCLEOTIDE SEQUENCE [LARGE SCALE GENOMIC DNA]</scope>
    <source>
        <strain evidence="5 6">7K107</strain>
    </source>
</reference>
<comment type="caution">
    <text evidence="5">The sequence shown here is derived from an EMBL/GenBank/DDBJ whole genome shotgun (WGS) entry which is preliminary data.</text>
</comment>
<feature type="domain" description="Dehydrogenase E1 component" evidence="4">
    <location>
        <begin position="25"/>
        <end position="266"/>
    </location>
</feature>
<evidence type="ECO:0000256" key="1">
    <source>
        <dbReference type="ARBA" id="ARBA00001964"/>
    </source>
</evidence>
<organism evidence="5 6">
    <name type="scientific">Spongiactinospora gelatinilytica</name>
    <dbReference type="NCBI Taxonomy" id="2666298"/>
    <lineage>
        <taxon>Bacteria</taxon>
        <taxon>Bacillati</taxon>
        <taxon>Actinomycetota</taxon>
        <taxon>Actinomycetes</taxon>
        <taxon>Streptosporangiales</taxon>
        <taxon>Streptosporangiaceae</taxon>
        <taxon>Spongiactinospora</taxon>
    </lineage>
</organism>
<dbReference type="Pfam" id="PF00676">
    <property type="entry name" value="E1_dh"/>
    <property type="match status" value="1"/>
</dbReference>
<keyword evidence="2" id="KW-0560">Oxidoreductase</keyword>
<dbReference type="InterPro" id="IPR029061">
    <property type="entry name" value="THDP-binding"/>
</dbReference>
<dbReference type="GO" id="GO:0000287">
    <property type="term" value="F:magnesium ion binding"/>
    <property type="evidence" value="ECO:0007669"/>
    <property type="project" value="UniProtKB-ARBA"/>
</dbReference>
<evidence type="ECO:0000256" key="2">
    <source>
        <dbReference type="ARBA" id="ARBA00023002"/>
    </source>
</evidence>
<protein>
    <submittedName>
        <fullName evidence="5">Dehydrogenase</fullName>
    </submittedName>
</protein>
<dbReference type="AlphaFoldDB" id="A0A2W2H8B0"/>
<dbReference type="GO" id="GO:0016624">
    <property type="term" value="F:oxidoreductase activity, acting on the aldehyde or oxo group of donors, disulfide as acceptor"/>
    <property type="evidence" value="ECO:0007669"/>
    <property type="project" value="InterPro"/>
</dbReference>
<dbReference type="GO" id="GO:0006086">
    <property type="term" value="P:pyruvate decarboxylation to acetyl-CoA"/>
    <property type="evidence" value="ECO:0007669"/>
    <property type="project" value="TreeGrafter"/>
</dbReference>
<evidence type="ECO:0000256" key="3">
    <source>
        <dbReference type="ARBA" id="ARBA00023052"/>
    </source>
</evidence>
<evidence type="ECO:0000259" key="4">
    <source>
        <dbReference type="Pfam" id="PF00676"/>
    </source>
</evidence>
<evidence type="ECO:0000313" key="6">
    <source>
        <dbReference type="Proteomes" id="UP000248544"/>
    </source>
</evidence>
<gene>
    <name evidence="5" type="ORF">C1I98_00830</name>
</gene>
<dbReference type="SUPFAM" id="SSF52518">
    <property type="entry name" value="Thiamin diphosphate-binding fold (THDP-binding)"/>
    <property type="match status" value="1"/>
</dbReference>
<evidence type="ECO:0000313" key="5">
    <source>
        <dbReference type="EMBL" id="PZG56752.1"/>
    </source>
</evidence>
<keyword evidence="3" id="KW-0786">Thiamine pyrophosphate</keyword>
<proteinExistence type="predicted"/>
<dbReference type="Proteomes" id="UP000248544">
    <property type="component" value="Unassembled WGS sequence"/>
</dbReference>